<comment type="function">
    <text evidence="7">Catalyzes the transfer of the enolpyruvyl moiety of phosphoenolpyruvate (PEP) to the 5-hydroxyl of shikimate-3-phosphate (S3P) to produce enolpyruvyl shikimate-3-phosphate and inorganic phosphate.</text>
</comment>
<dbReference type="GO" id="GO:0003866">
    <property type="term" value="F:3-phosphoshikimate 1-carboxyvinyltransferase activity"/>
    <property type="evidence" value="ECO:0007669"/>
    <property type="project" value="UniProtKB-UniRule"/>
</dbReference>
<feature type="binding site" evidence="7">
    <location>
        <position position="148"/>
    </location>
    <ligand>
        <name>phosphoenolpyruvate</name>
        <dbReference type="ChEBI" id="CHEBI:58702"/>
    </ligand>
</feature>
<dbReference type="UniPathway" id="UPA00053">
    <property type="reaction ID" value="UER00089"/>
</dbReference>
<comment type="subcellular location">
    <subcellularLocation>
        <location evidence="7">Cytoplasm</location>
    </subcellularLocation>
</comment>
<evidence type="ECO:0000256" key="7">
    <source>
        <dbReference type="HAMAP-Rule" id="MF_00210"/>
    </source>
</evidence>
<dbReference type="EMBL" id="CP030261">
    <property type="protein sequence ID" value="AXB55517.1"/>
    <property type="molecule type" value="Genomic_DNA"/>
</dbReference>
<evidence type="ECO:0000313" key="10">
    <source>
        <dbReference type="Proteomes" id="UP000251561"/>
    </source>
</evidence>
<dbReference type="InterPro" id="IPR023193">
    <property type="entry name" value="EPSP_synthase_CS"/>
</dbReference>
<dbReference type="HAMAP" id="MF_00210">
    <property type="entry name" value="EPSP_synth"/>
    <property type="match status" value="1"/>
</dbReference>
<sequence>MNLKLSTNSIFTIDNSQLNITGSKSETNRLLLLKALFPNITLANTSNSDDSEVMQKALAGNDEIVDIHHAGTAMRFLTAYFSVNEGREVVLTGSTRMQERPIKILVEALAQLGVEISYEKEEGYPPIRIKGKKVTASKVKLAANVSSQYISALLLVASKLDNGLELTLEGEITSIPYIKMTLALLNDLDIQTSFEGNVIKVFPKEAVASKEMVVESDWSSASYFFSLVALADAAKITLSSYKENSLQGDSELVSLYEKMGVKTTFQNNKMTLEKVSGFNYQDVNFELNNTPDIAQTIVVTCLGLGIGCHLTGLHTLKIKETDRLEALRIELTKLGANISVTNDSLTLERSENINQDVHIATYNDHRMAMAFAPLAIKVPIIIDDAEVVSKSYPDFWNDLKALNFQVSEL</sequence>
<comment type="subunit">
    <text evidence="7">Monomer.</text>
</comment>
<dbReference type="InterPro" id="IPR006264">
    <property type="entry name" value="EPSP_synthase"/>
</dbReference>
<dbReference type="AlphaFoldDB" id="A0A344LNM5"/>
<feature type="binding site" evidence="7">
    <location>
        <position position="71"/>
    </location>
    <ligand>
        <name>phosphoenolpyruvate</name>
        <dbReference type="ChEBI" id="CHEBI:58702"/>
    </ligand>
</feature>
<dbReference type="InterPro" id="IPR001986">
    <property type="entry name" value="Enolpyruvate_Tfrase_dom"/>
</dbReference>
<feature type="binding site" evidence="7">
    <location>
        <position position="24"/>
    </location>
    <ligand>
        <name>phosphoenolpyruvate</name>
        <dbReference type="ChEBI" id="CHEBI:58702"/>
    </ligand>
</feature>
<feature type="binding site" evidence="7">
    <location>
        <position position="147"/>
    </location>
    <ligand>
        <name>3-phosphoshikimate</name>
        <dbReference type="ChEBI" id="CHEBI:145989"/>
    </ligand>
</feature>
<dbReference type="KEGG" id="ffl:HYN86_02430"/>
<feature type="active site" description="Proton acceptor" evidence="7">
    <location>
        <position position="292"/>
    </location>
</feature>
<feature type="binding site" evidence="7">
    <location>
        <position position="24"/>
    </location>
    <ligand>
        <name>3-phosphoshikimate</name>
        <dbReference type="ChEBI" id="CHEBI:145989"/>
    </ligand>
</feature>
<comment type="pathway">
    <text evidence="1 7">Metabolic intermediate biosynthesis; chorismate biosynthesis; chorismate from D-erythrose 4-phosphate and phosphoenolpyruvate: step 6/7.</text>
</comment>
<keyword evidence="10" id="KW-1185">Reference proteome</keyword>
<dbReference type="GO" id="GO:0009423">
    <property type="term" value="P:chorismate biosynthetic process"/>
    <property type="evidence" value="ECO:0007669"/>
    <property type="project" value="UniProtKB-UniRule"/>
</dbReference>
<keyword evidence="3 7" id="KW-0028">Amino-acid biosynthesis</keyword>
<feature type="binding site" evidence="7">
    <location>
        <position position="366"/>
    </location>
    <ligand>
        <name>phosphoenolpyruvate</name>
        <dbReference type="ChEBI" id="CHEBI:58702"/>
    </ligand>
</feature>
<evidence type="ECO:0000256" key="4">
    <source>
        <dbReference type="ARBA" id="ARBA00022679"/>
    </source>
</evidence>
<feature type="binding site" evidence="7">
    <location>
        <position position="100"/>
    </location>
    <ligand>
        <name>phosphoenolpyruvate</name>
        <dbReference type="ChEBI" id="CHEBI:58702"/>
    </ligand>
</feature>
<dbReference type="RefSeq" id="WP_113676611.1">
    <property type="nucleotide sequence ID" value="NZ_CP030261.1"/>
</dbReference>
<dbReference type="SUPFAM" id="SSF55205">
    <property type="entry name" value="EPT/RTPC-like"/>
    <property type="match status" value="1"/>
</dbReference>
<dbReference type="Proteomes" id="UP000251561">
    <property type="component" value="Chromosome"/>
</dbReference>
<feature type="binding site" evidence="7">
    <location>
        <position position="319"/>
    </location>
    <ligand>
        <name>3-phosphoshikimate</name>
        <dbReference type="ChEBI" id="CHEBI:145989"/>
    </ligand>
</feature>
<dbReference type="Pfam" id="PF00275">
    <property type="entry name" value="EPSP_synthase"/>
    <property type="match status" value="1"/>
</dbReference>
<dbReference type="OrthoDB" id="9809920at2"/>
<comment type="similarity">
    <text evidence="2 7">Belongs to the EPSP synthase family.</text>
</comment>
<dbReference type="Gene3D" id="3.65.10.10">
    <property type="entry name" value="Enolpyruvate transferase domain"/>
    <property type="match status" value="2"/>
</dbReference>
<dbReference type="NCBIfam" id="TIGR01356">
    <property type="entry name" value="aroA"/>
    <property type="match status" value="1"/>
</dbReference>
<feature type="binding site" evidence="7">
    <location>
        <position position="29"/>
    </location>
    <ligand>
        <name>3-phosphoshikimate</name>
        <dbReference type="ChEBI" id="CHEBI:145989"/>
    </ligand>
</feature>
<protein>
    <recommendedName>
        <fullName evidence="7">3-phosphoshikimate 1-carboxyvinyltransferase</fullName>
        <ecNumber evidence="7">2.5.1.19</ecNumber>
    </recommendedName>
    <alternativeName>
        <fullName evidence="7">5-enolpyruvylshikimate-3-phosphate synthase</fullName>
        <shortName evidence="7">EPSP synthase</shortName>
        <shortName evidence="7">EPSPS</shortName>
    </alternativeName>
</protein>
<keyword evidence="4 7" id="KW-0808">Transferase</keyword>
<feature type="binding site" evidence="7">
    <location>
        <position position="25"/>
    </location>
    <ligand>
        <name>3-phosphoshikimate</name>
        <dbReference type="ChEBI" id="CHEBI:145989"/>
    </ligand>
</feature>
<feature type="binding site" evidence="7">
    <location>
        <position position="146"/>
    </location>
    <ligand>
        <name>3-phosphoshikimate</name>
        <dbReference type="ChEBI" id="CHEBI:145989"/>
    </ligand>
</feature>
<dbReference type="InterPro" id="IPR013792">
    <property type="entry name" value="RNA3'P_cycl/enolpyr_Trfase_a/b"/>
</dbReference>
<name>A0A344LNM5_9FLAO</name>
<keyword evidence="7" id="KW-0963">Cytoplasm</keyword>
<dbReference type="CDD" id="cd01556">
    <property type="entry name" value="EPSP_synthase"/>
    <property type="match status" value="1"/>
</dbReference>
<comment type="catalytic activity">
    <reaction evidence="6">
        <text>3-phosphoshikimate + phosphoenolpyruvate = 5-O-(1-carboxyvinyl)-3-phosphoshikimate + phosphate</text>
        <dbReference type="Rhea" id="RHEA:21256"/>
        <dbReference type="ChEBI" id="CHEBI:43474"/>
        <dbReference type="ChEBI" id="CHEBI:57701"/>
        <dbReference type="ChEBI" id="CHEBI:58702"/>
        <dbReference type="ChEBI" id="CHEBI:145989"/>
        <dbReference type="EC" id="2.5.1.19"/>
    </reaction>
    <physiologicalReaction direction="left-to-right" evidence="6">
        <dbReference type="Rhea" id="RHEA:21257"/>
    </physiologicalReaction>
</comment>
<proteinExistence type="inferred from homology"/>
<dbReference type="PIRSF" id="PIRSF000505">
    <property type="entry name" value="EPSPS"/>
    <property type="match status" value="1"/>
</dbReference>
<feature type="binding site" evidence="7">
    <location>
        <position position="390"/>
    </location>
    <ligand>
        <name>phosphoenolpyruvate</name>
        <dbReference type="ChEBI" id="CHEBI:58702"/>
    </ligand>
</feature>
<dbReference type="PANTHER" id="PTHR21090">
    <property type="entry name" value="AROM/DEHYDROQUINATE SYNTHASE"/>
    <property type="match status" value="1"/>
</dbReference>
<feature type="binding site" evidence="7">
    <location>
        <position position="174"/>
    </location>
    <ligand>
        <name>3-phosphoshikimate</name>
        <dbReference type="ChEBI" id="CHEBI:145989"/>
    </ligand>
</feature>
<dbReference type="PANTHER" id="PTHR21090:SF5">
    <property type="entry name" value="PENTAFUNCTIONAL AROM POLYPEPTIDE"/>
    <property type="match status" value="1"/>
</dbReference>
<reference evidence="9 10" key="1">
    <citation type="submission" date="2018-06" db="EMBL/GenBank/DDBJ databases">
        <title>Genome sequencing of Flavobacterium.</title>
        <authorList>
            <person name="Baek M.-G."/>
            <person name="Yi H."/>
        </authorList>
    </citation>
    <scope>NUCLEOTIDE SEQUENCE [LARGE SCALE GENOMIC DNA]</scope>
    <source>
        <strain evidence="9 10">HYN0086</strain>
    </source>
</reference>
<keyword evidence="5 7" id="KW-0057">Aromatic amino acid biosynthesis</keyword>
<dbReference type="PROSITE" id="PS00885">
    <property type="entry name" value="EPSP_SYNTHASE_2"/>
    <property type="match status" value="1"/>
</dbReference>
<evidence type="ECO:0000256" key="6">
    <source>
        <dbReference type="ARBA" id="ARBA00044633"/>
    </source>
</evidence>
<feature type="binding site" evidence="7">
    <location>
        <position position="323"/>
    </location>
    <ligand>
        <name>phosphoenolpyruvate</name>
        <dbReference type="ChEBI" id="CHEBI:58702"/>
    </ligand>
</feature>
<evidence type="ECO:0000256" key="1">
    <source>
        <dbReference type="ARBA" id="ARBA00004811"/>
    </source>
</evidence>
<feature type="domain" description="Enolpyruvate transferase" evidence="8">
    <location>
        <begin position="54"/>
        <end position="399"/>
    </location>
</feature>
<evidence type="ECO:0000256" key="2">
    <source>
        <dbReference type="ARBA" id="ARBA00009948"/>
    </source>
</evidence>
<evidence type="ECO:0000313" key="9">
    <source>
        <dbReference type="EMBL" id="AXB55517.1"/>
    </source>
</evidence>
<evidence type="ECO:0000256" key="5">
    <source>
        <dbReference type="ARBA" id="ARBA00023141"/>
    </source>
</evidence>
<gene>
    <name evidence="7 9" type="primary">aroA</name>
    <name evidence="9" type="ORF">HYN86_02430</name>
</gene>
<dbReference type="GO" id="GO:0005737">
    <property type="term" value="C:cytoplasm"/>
    <property type="evidence" value="ECO:0007669"/>
    <property type="project" value="UniProtKB-SubCell"/>
</dbReference>
<feature type="binding site" evidence="7">
    <location>
        <position position="148"/>
    </location>
    <ligand>
        <name>3-phosphoshikimate</name>
        <dbReference type="ChEBI" id="CHEBI:145989"/>
    </ligand>
</feature>
<dbReference type="GO" id="GO:0008652">
    <property type="term" value="P:amino acid biosynthetic process"/>
    <property type="evidence" value="ECO:0007669"/>
    <property type="project" value="UniProtKB-KW"/>
</dbReference>
<dbReference type="InterPro" id="IPR036968">
    <property type="entry name" value="Enolpyruvate_Tfrase_sf"/>
</dbReference>
<dbReference type="GO" id="GO:0009073">
    <property type="term" value="P:aromatic amino acid family biosynthetic process"/>
    <property type="evidence" value="ECO:0007669"/>
    <property type="project" value="UniProtKB-KW"/>
</dbReference>
<evidence type="ECO:0000259" key="8">
    <source>
        <dbReference type="Pfam" id="PF00275"/>
    </source>
</evidence>
<organism evidence="9 10">
    <name type="scientific">Flavobacterium fluviale</name>
    <dbReference type="NCBI Taxonomy" id="2249356"/>
    <lineage>
        <taxon>Bacteria</taxon>
        <taxon>Pseudomonadati</taxon>
        <taxon>Bacteroidota</taxon>
        <taxon>Flavobacteriia</taxon>
        <taxon>Flavobacteriales</taxon>
        <taxon>Flavobacteriaceae</taxon>
        <taxon>Flavobacterium</taxon>
    </lineage>
</organism>
<feature type="binding site" evidence="7">
    <location>
        <position position="292"/>
    </location>
    <ligand>
        <name>3-phosphoshikimate</name>
        <dbReference type="ChEBI" id="CHEBI:145989"/>
    </ligand>
</feature>
<evidence type="ECO:0000256" key="3">
    <source>
        <dbReference type="ARBA" id="ARBA00022605"/>
    </source>
</evidence>
<accession>A0A344LNM5</accession>
<comment type="caution">
    <text evidence="7">Lacks conserved residue(s) required for the propagation of feature annotation.</text>
</comment>
<dbReference type="EC" id="2.5.1.19" evidence="7"/>